<dbReference type="AlphaFoldDB" id="W9H8G1"/>
<dbReference type="PANTHER" id="PTHR10683:SF40">
    <property type="entry name" value="FRUCTOSE-6-PHOSPHATE ALDOLASE 1-RELATED"/>
    <property type="match status" value="1"/>
</dbReference>
<keyword evidence="3" id="KW-1185">Reference proteome</keyword>
<dbReference type="Gene3D" id="3.20.20.70">
    <property type="entry name" value="Aldolase class I"/>
    <property type="match status" value="1"/>
</dbReference>
<evidence type="ECO:0000313" key="2">
    <source>
        <dbReference type="EMBL" id="EWY42540.1"/>
    </source>
</evidence>
<sequence length="238" mass="25887">MKTVADLSVEIFADGAEKAGMLEMYAKPHIKGFTTNPTLMRKVGISDYKAFALDILSAIPDRPISFEVFSDEFDEMERQAREIASWGKTVNVKIPVTNTCGEPCYPLIRRLTDSGVSLNVTALTTLSQVRDVVAAVTGGAPCYISVFAGRVADTGVDPVPMMAAAVEILKTAPNTQLIWASPRELLNVYQADAVGCHVITVTNDILKKLSLVGKDLQQYSLETVKMFHDDALAANFKI</sequence>
<keyword evidence="1" id="KW-0704">Schiff base</keyword>
<evidence type="ECO:0000313" key="3">
    <source>
        <dbReference type="Proteomes" id="UP000019486"/>
    </source>
</evidence>
<dbReference type="NCBIfam" id="TIGR02134">
    <property type="entry name" value="transald_staph"/>
    <property type="match status" value="1"/>
</dbReference>
<protein>
    <submittedName>
        <fullName evidence="2">Transaldolase</fullName>
        <ecNumber evidence="2">2.2.1.2</ecNumber>
    </submittedName>
</protein>
<name>W9H8G1_9PROT</name>
<organism evidence="2 3">
    <name type="scientific">Skermanella stibiiresistens SB22</name>
    <dbReference type="NCBI Taxonomy" id="1385369"/>
    <lineage>
        <taxon>Bacteria</taxon>
        <taxon>Pseudomonadati</taxon>
        <taxon>Pseudomonadota</taxon>
        <taxon>Alphaproteobacteria</taxon>
        <taxon>Rhodospirillales</taxon>
        <taxon>Azospirillaceae</taxon>
        <taxon>Skermanella</taxon>
    </lineage>
</organism>
<dbReference type="PANTHER" id="PTHR10683">
    <property type="entry name" value="TRANSALDOLASE"/>
    <property type="match status" value="1"/>
</dbReference>
<accession>W9H8G1</accession>
<dbReference type="EMBL" id="AVFL01000001">
    <property type="protein sequence ID" value="EWY42540.1"/>
    <property type="molecule type" value="Genomic_DNA"/>
</dbReference>
<reference evidence="2 3" key="1">
    <citation type="submission" date="2013-08" db="EMBL/GenBank/DDBJ databases">
        <title>The genome sequence of Skermanella stibiiresistens.</title>
        <authorList>
            <person name="Zhu W."/>
            <person name="Wang G."/>
        </authorList>
    </citation>
    <scope>NUCLEOTIDE SEQUENCE [LARGE SCALE GENOMIC DNA]</scope>
    <source>
        <strain evidence="2 3">SB22</strain>
    </source>
</reference>
<dbReference type="GO" id="GO:0004801">
    <property type="term" value="F:transaldolase activity"/>
    <property type="evidence" value="ECO:0007669"/>
    <property type="project" value="UniProtKB-EC"/>
</dbReference>
<dbReference type="OrthoDB" id="9807051at2"/>
<dbReference type="GO" id="GO:0005975">
    <property type="term" value="P:carbohydrate metabolic process"/>
    <property type="evidence" value="ECO:0007669"/>
    <property type="project" value="InterPro"/>
</dbReference>
<dbReference type="InterPro" id="IPR011861">
    <property type="entry name" value="Transald_staph-type"/>
</dbReference>
<gene>
    <name evidence="2" type="ORF">N825_01215</name>
</gene>
<comment type="caution">
    <text evidence="2">The sequence shown here is derived from an EMBL/GenBank/DDBJ whole genome shotgun (WGS) entry which is preliminary data.</text>
</comment>
<proteinExistence type="predicted"/>
<dbReference type="STRING" id="1385369.N825_01215"/>
<keyword evidence="2" id="KW-0808">Transferase</keyword>
<evidence type="ECO:0000256" key="1">
    <source>
        <dbReference type="ARBA" id="ARBA00023270"/>
    </source>
</evidence>
<dbReference type="Proteomes" id="UP000019486">
    <property type="component" value="Unassembled WGS sequence"/>
</dbReference>
<dbReference type="EC" id="2.2.1.2" evidence="2"/>
<dbReference type="InterPro" id="IPR013785">
    <property type="entry name" value="Aldolase_TIM"/>
</dbReference>
<dbReference type="RefSeq" id="WP_037445993.1">
    <property type="nucleotide sequence ID" value="NZ_AVFL01000001.1"/>
</dbReference>
<dbReference type="InterPro" id="IPR001585">
    <property type="entry name" value="TAL/FSA"/>
</dbReference>
<dbReference type="PATRIC" id="fig|1385369.3.peg.235"/>
<dbReference type="Pfam" id="PF00923">
    <property type="entry name" value="TAL_FSA"/>
    <property type="match status" value="1"/>
</dbReference>
<dbReference type="SUPFAM" id="SSF51569">
    <property type="entry name" value="Aldolase"/>
    <property type="match status" value="1"/>
</dbReference>